<dbReference type="GO" id="GO:0000266">
    <property type="term" value="P:mitochondrial fission"/>
    <property type="evidence" value="ECO:0007669"/>
    <property type="project" value="InterPro"/>
</dbReference>
<keyword evidence="4" id="KW-1185">Reference proteome</keyword>
<evidence type="ECO:0000256" key="2">
    <source>
        <dbReference type="SAM" id="Phobius"/>
    </source>
</evidence>
<dbReference type="AlphaFoldDB" id="A0A061J9P5"/>
<dbReference type="InterPro" id="IPR011990">
    <property type="entry name" value="TPR-like_helical_dom_sf"/>
</dbReference>
<gene>
    <name evidence="3" type="ORF">TRSC58_01414</name>
</gene>
<dbReference type="GO" id="GO:0000422">
    <property type="term" value="P:autophagy of mitochondrion"/>
    <property type="evidence" value="ECO:0007669"/>
    <property type="project" value="TreeGrafter"/>
</dbReference>
<organism evidence="3 4">
    <name type="scientific">Trypanosoma rangeli SC58</name>
    <dbReference type="NCBI Taxonomy" id="429131"/>
    <lineage>
        <taxon>Eukaryota</taxon>
        <taxon>Discoba</taxon>
        <taxon>Euglenozoa</taxon>
        <taxon>Kinetoplastea</taxon>
        <taxon>Metakinetoplastina</taxon>
        <taxon>Trypanosomatida</taxon>
        <taxon>Trypanosomatidae</taxon>
        <taxon>Trypanosoma</taxon>
        <taxon>Herpetosoma</taxon>
    </lineage>
</organism>
<dbReference type="OrthoDB" id="421154at2759"/>
<dbReference type="PANTHER" id="PTHR13247:SF0">
    <property type="entry name" value="MITOCHONDRIAL FISSION 1 PROTEIN"/>
    <property type="match status" value="1"/>
</dbReference>
<feature type="compositionally biased region" description="Basic and acidic residues" evidence="1">
    <location>
        <begin position="137"/>
        <end position="152"/>
    </location>
</feature>
<dbReference type="InterPro" id="IPR016543">
    <property type="entry name" value="Fis1"/>
</dbReference>
<feature type="region of interest" description="Disordered" evidence="1">
    <location>
        <begin position="115"/>
        <end position="156"/>
    </location>
</feature>
<keyword evidence="2" id="KW-0812">Transmembrane</keyword>
<dbReference type="Gene3D" id="1.25.40.10">
    <property type="entry name" value="Tetratricopeptide repeat domain"/>
    <property type="match status" value="1"/>
</dbReference>
<evidence type="ECO:0000313" key="3">
    <source>
        <dbReference type="EMBL" id="ESL10846.1"/>
    </source>
</evidence>
<keyword evidence="2" id="KW-0472">Membrane</keyword>
<reference evidence="3 4" key="1">
    <citation type="submission" date="2013-07" db="EMBL/GenBank/DDBJ databases">
        <authorList>
            <person name="Stoco P.H."/>
            <person name="Wagner G."/>
            <person name="Gerber A."/>
            <person name="Zaha A."/>
            <person name="Thompson C."/>
            <person name="Bartholomeu D.C."/>
            <person name="Luckemeyer D.D."/>
            <person name="Bahia D."/>
            <person name="Loreto E."/>
            <person name="Prestes E.B."/>
            <person name="Lima F.M."/>
            <person name="Rodrigues-Luiz G."/>
            <person name="Vallejo G.A."/>
            <person name="Filho J.F."/>
            <person name="Monteiro K.M."/>
            <person name="Tyler K.M."/>
            <person name="de Almeida L.G."/>
            <person name="Ortiz M.F."/>
            <person name="Siervo M.A."/>
            <person name="de Moraes M.H."/>
            <person name="Cunha O.L."/>
            <person name="Mendonca-Neto R."/>
            <person name="Silva R."/>
            <person name="Teixeira S.M."/>
            <person name="Murta S.M."/>
            <person name="Sincero T.C."/>
            <person name="Mendes T.A."/>
            <person name="Urmenyi T.P."/>
            <person name="Silva V.G."/>
            <person name="da Rocha W.D."/>
            <person name="Andersson B."/>
            <person name="Romanha A.J."/>
            <person name="Steindel M."/>
            <person name="de Vasconcelos A.T."/>
            <person name="Grisard E.C."/>
        </authorList>
    </citation>
    <scope>NUCLEOTIDE SEQUENCE [LARGE SCALE GENOMIC DNA]</scope>
    <source>
        <strain evidence="3 4">SC58</strain>
    </source>
</reference>
<dbReference type="SUPFAM" id="SSF48452">
    <property type="entry name" value="TPR-like"/>
    <property type="match status" value="1"/>
</dbReference>
<dbReference type="VEuPathDB" id="TriTrypDB:TRSC58_01414"/>
<feature type="transmembrane region" description="Helical" evidence="2">
    <location>
        <begin position="213"/>
        <end position="237"/>
    </location>
</feature>
<dbReference type="GO" id="GO:0005778">
    <property type="term" value="C:peroxisomal membrane"/>
    <property type="evidence" value="ECO:0007669"/>
    <property type="project" value="TreeGrafter"/>
</dbReference>
<evidence type="ECO:0000256" key="1">
    <source>
        <dbReference type="SAM" id="MobiDB-lite"/>
    </source>
</evidence>
<dbReference type="Proteomes" id="UP000031737">
    <property type="component" value="Unassembled WGS sequence"/>
</dbReference>
<dbReference type="PANTHER" id="PTHR13247">
    <property type="entry name" value="TETRATRICOPEPTIDE REPEAT PROTEIN 11 TPR REPEAT PROTEIN 11"/>
    <property type="match status" value="1"/>
</dbReference>
<dbReference type="GO" id="GO:0005741">
    <property type="term" value="C:mitochondrial outer membrane"/>
    <property type="evidence" value="ECO:0007669"/>
    <property type="project" value="TreeGrafter"/>
</dbReference>
<proteinExistence type="predicted"/>
<dbReference type="EMBL" id="AUPL01001414">
    <property type="protein sequence ID" value="ESL10846.1"/>
    <property type="molecule type" value="Genomic_DNA"/>
</dbReference>
<dbReference type="InterPro" id="IPR028061">
    <property type="entry name" value="Fis1_TPR_C"/>
</dbReference>
<evidence type="ECO:0008006" key="5">
    <source>
        <dbReference type="Google" id="ProtNLM"/>
    </source>
</evidence>
<comment type="caution">
    <text evidence="3">The sequence shown here is derived from an EMBL/GenBank/DDBJ whole genome shotgun (WGS) entry which is preliminary data.</text>
</comment>
<name>A0A061J9P5_TRYRA</name>
<dbReference type="GO" id="GO:0016559">
    <property type="term" value="P:peroxisome fission"/>
    <property type="evidence" value="ECO:0007669"/>
    <property type="project" value="TreeGrafter"/>
</dbReference>
<evidence type="ECO:0000313" key="4">
    <source>
        <dbReference type="Proteomes" id="UP000031737"/>
    </source>
</evidence>
<keyword evidence="2" id="KW-1133">Transmembrane helix</keyword>
<accession>A0A061J9P5</accession>
<protein>
    <recommendedName>
        <fullName evidence="5">Mitochondrial fission 1 protein</fullName>
    </recommendedName>
</protein>
<dbReference type="Pfam" id="PF14853">
    <property type="entry name" value="Fis1_TPR_C"/>
    <property type="match status" value="1"/>
</dbReference>
<sequence>MGAASEVIDELFNKDPNVKRILFPSPQELAGLDETLDRVRAKYECNVTDSDAAFEYACLLIMHSRASYIEEGVRLMESLLYTSCREHMDNLAGAAVDKTRFMADEQVDFHTDVVRGKPVHEASAPPEEHDCDEEEELQSKSEVGREKKERGARQKRANPTDDLLIQYYYLTVGWIKLRNYDTALTCANRMLQLQPDHRQALALKQYVDAEVNMTLTATGLAGVGAVAAVAVIIGFFCESHEILSS</sequence>